<dbReference type="EMBL" id="PKSG01000219">
    <property type="protein sequence ID" value="POR37669.1"/>
    <property type="molecule type" value="Genomic_DNA"/>
</dbReference>
<accession>A0A2S4L5G4</accession>
<proteinExistence type="predicted"/>
<protein>
    <submittedName>
        <fullName evidence="2">Uncharacterized protein</fullName>
    </submittedName>
</protein>
<feature type="region of interest" description="Disordered" evidence="1">
    <location>
        <begin position="299"/>
        <end position="329"/>
    </location>
</feature>
<dbReference type="OrthoDB" id="5343483at2759"/>
<organism evidence="2 3">
    <name type="scientific">Tolypocladium paradoxum</name>
    <dbReference type="NCBI Taxonomy" id="94208"/>
    <lineage>
        <taxon>Eukaryota</taxon>
        <taxon>Fungi</taxon>
        <taxon>Dikarya</taxon>
        <taxon>Ascomycota</taxon>
        <taxon>Pezizomycotina</taxon>
        <taxon>Sordariomycetes</taxon>
        <taxon>Hypocreomycetidae</taxon>
        <taxon>Hypocreales</taxon>
        <taxon>Ophiocordycipitaceae</taxon>
        <taxon>Tolypocladium</taxon>
    </lineage>
</organism>
<dbReference type="AlphaFoldDB" id="A0A2S4L5G4"/>
<keyword evidence="3" id="KW-1185">Reference proteome</keyword>
<feature type="compositionally biased region" description="Polar residues" evidence="1">
    <location>
        <begin position="314"/>
        <end position="329"/>
    </location>
</feature>
<dbReference type="Proteomes" id="UP000237481">
    <property type="component" value="Unassembled WGS sequence"/>
</dbReference>
<evidence type="ECO:0000256" key="1">
    <source>
        <dbReference type="SAM" id="MobiDB-lite"/>
    </source>
</evidence>
<gene>
    <name evidence="2" type="ORF">TPAR_02135</name>
</gene>
<comment type="caution">
    <text evidence="2">The sequence shown here is derived from an EMBL/GenBank/DDBJ whole genome shotgun (WGS) entry which is preliminary data.</text>
</comment>
<name>A0A2S4L5G4_9HYPO</name>
<reference evidence="2 3" key="1">
    <citation type="submission" date="2018-01" db="EMBL/GenBank/DDBJ databases">
        <title>Harnessing the power of phylogenomics to disentangle the directionality and signatures of interkingdom host jumping in the parasitic fungal genus Tolypocladium.</title>
        <authorList>
            <person name="Quandt C.A."/>
            <person name="Patterson W."/>
            <person name="Spatafora J.W."/>
        </authorList>
    </citation>
    <scope>NUCLEOTIDE SEQUENCE [LARGE SCALE GENOMIC DNA]</scope>
    <source>
        <strain evidence="2 3">NRBC 100945</strain>
    </source>
</reference>
<sequence>METSSAQRSASEALSQSPSCSALSMYETARRHCRERILVQPLLWTRRHLELLQCSFSDPRPAPPTAQFNSTGARDGTECLSRFFLQTHKYVSRECAIRAFLAAPECPLDCRTDIYLSLGDCRSVTLPCTTFGPRDEAESESTMLPIAAHIERGHIASMRREMLQPYIPGPYNRPVVAMRATKLKTLVPTEPLHDPYIAALLIALAQYRRRMLDRDGADEKADMTLFPLKVLCTNEDKELMHLYSATIPSSLLDKFDHPSVPPPETPSISIQITSIPYKPLETLRDRLLALILPTASNHKVERKRKMRGEDEDTQPLSTRRATGDLTTCV</sequence>
<evidence type="ECO:0000313" key="3">
    <source>
        <dbReference type="Proteomes" id="UP000237481"/>
    </source>
</evidence>
<evidence type="ECO:0000313" key="2">
    <source>
        <dbReference type="EMBL" id="POR37669.1"/>
    </source>
</evidence>